<dbReference type="AlphaFoldDB" id="A0A844GUM6"/>
<dbReference type="EMBL" id="WMIA01000022">
    <property type="protein sequence ID" value="MTF40177.1"/>
    <property type="molecule type" value="Genomic_DNA"/>
</dbReference>
<sequence>MKNFSKICCVFFILLSSNFSDKKASAQIQSTPSENLLRNRYYFKLGLQQVDNICQSFTSSSLKNDCNKILSETTFFDPDAVFFCEQKFNISSRTITCFKYIQDKFYVESELKDCGNSMNYSNIFKCLSKKGRPYI</sequence>
<name>A0A844GUM6_9CHRO</name>
<evidence type="ECO:0000313" key="2">
    <source>
        <dbReference type="Proteomes" id="UP000437131"/>
    </source>
</evidence>
<dbReference type="RefSeq" id="WP_015220256.1">
    <property type="nucleotide sequence ID" value="NZ_WMIA01000022.1"/>
</dbReference>
<comment type="caution">
    <text evidence="1">The sequence shown here is derived from an EMBL/GenBank/DDBJ whole genome shotgun (WGS) entry which is preliminary data.</text>
</comment>
<proteinExistence type="predicted"/>
<protein>
    <submittedName>
        <fullName evidence="1">Uncharacterized protein</fullName>
    </submittedName>
</protein>
<accession>A0A844GUM6</accession>
<gene>
    <name evidence="1" type="ORF">GGC33_14740</name>
</gene>
<evidence type="ECO:0000313" key="1">
    <source>
        <dbReference type="EMBL" id="MTF40177.1"/>
    </source>
</evidence>
<organism evidence="1 2">
    <name type="scientific">Cyanobacterium aponinum 0216</name>
    <dbReference type="NCBI Taxonomy" id="2676140"/>
    <lineage>
        <taxon>Bacteria</taxon>
        <taxon>Bacillati</taxon>
        <taxon>Cyanobacteriota</taxon>
        <taxon>Cyanophyceae</taxon>
        <taxon>Oscillatoriophycideae</taxon>
        <taxon>Chroococcales</taxon>
        <taxon>Geminocystaceae</taxon>
        <taxon>Cyanobacterium</taxon>
    </lineage>
</organism>
<dbReference type="Proteomes" id="UP000437131">
    <property type="component" value="Unassembled WGS sequence"/>
</dbReference>
<reference evidence="1 2" key="1">
    <citation type="submission" date="2019-11" db="EMBL/GenBank/DDBJ databases">
        <title>Isolation of a new High Light Tolerant Cyanobacteria.</title>
        <authorList>
            <person name="Dobson Z."/>
            <person name="Vaughn N."/>
            <person name="Vaughn M."/>
            <person name="Fromme P."/>
            <person name="Mazor Y."/>
        </authorList>
    </citation>
    <scope>NUCLEOTIDE SEQUENCE [LARGE SCALE GENOMIC DNA]</scope>
    <source>
        <strain evidence="1 2">0216</strain>
    </source>
</reference>